<feature type="compositionally biased region" description="Basic and acidic residues" evidence="8">
    <location>
        <begin position="313"/>
        <end position="325"/>
    </location>
</feature>
<keyword evidence="6" id="KW-1133">Transmembrane helix</keyword>
<keyword evidence="4" id="KW-0479">Metal-binding</keyword>
<comment type="subcellular location">
    <subcellularLocation>
        <location evidence="1">Membrane</location>
        <topology evidence="1">Single-pass type I membrane protein</topology>
    </subcellularLocation>
</comment>
<sequence>MIHSSWLPCTALFLLLLLLSPSLLRAGSLQHNGPGWKVFHHLGKGSRNYYHRHGPGAWQRWQQRKAKNECQGIFDLYFILDNPNMRMSFVLYCGHAETLMPLTGDRKKIHEGLRKLLKVVPKGHKYMQEGFKVVNEQITKVNSGGKNVASMIIALMDGLLEKTVFKETKEQADKARSLGAIVYTVGVLGYNKYQMMAVADSPNHMFGVDTGFKGLKGIVEPLASKACIEVTSVETSTLCAGEPYETLITGKGFQNAKSKDQIICRFQFSENIHIVISDVPFDLRYLALLPLVILIPLLLYCCWRVFCKPEEPPPPEPEKEPEEKPPPPPPPPPPPINTCPTVIVSCCGCGPRVIERRCSNVALMKPPCGRVPCSSRIVLQPNRECYHFTRPPCSPKICLSPSRECFPIPQELCTSGICLQPTRECLSMPQTVCAPRICLKPSKDCLSLNNYPQCQHLPPKYSQSPFSMLPLLPPSARKSIESLGHPYRPHPTSKRPKTKD</sequence>
<feature type="signal peptide" evidence="9">
    <location>
        <begin position="1"/>
        <end position="26"/>
    </location>
</feature>
<accession>A0AA41MW01</accession>
<feature type="domain" description="Anthrax toxin receptor extracellular" evidence="11">
    <location>
        <begin position="225"/>
        <end position="273"/>
    </location>
</feature>
<keyword evidence="3" id="KW-0812">Transmembrane</keyword>
<evidence type="ECO:0000259" key="10">
    <source>
        <dbReference type="Pfam" id="PF00092"/>
    </source>
</evidence>
<dbReference type="EMBL" id="JAATJV010347188">
    <property type="protein sequence ID" value="MBZ3879082.1"/>
    <property type="molecule type" value="Genomic_DNA"/>
</dbReference>
<keyword evidence="12" id="KW-0675">Receptor</keyword>
<comment type="similarity">
    <text evidence="2">Belongs to the ATR family.</text>
</comment>
<feature type="region of interest" description="Disordered" evidence="8">
    <location>
        <begin position="477"/>
        <end position="500"/>
    </location>
</feature>
<evidence type="ECO:0000313" key="12">
    <source>
        <dbReference type="EMBL" id="MBZ3879082.1"/>
    </source>
</evidence>
<proteinExistence type="inferred from homology"/>
<dbReference type="AlphaFoldDB" id="A0AA41MW01"/>
<dbReference type="GO" id="GO:0009986">
    <property type="term" value="C:cell surface"/>
    <property type="evidence" value="ECO:0007669"/>
    <property type="project" value="TreeGrafter"/>
</dbReference>
<dbReference type="InterPro" id="IPR008400">
    <property type="entry name" value="Anthrax_toxin_rcpt_extracel"/>
</dbReference>
<evidence type="ECO:0000256" key="9">
    <source>
        <dbReference type="SAM" id="SignalP"/>
    </source>
</evidence>
<evidence type="ECO:0000256" key="8">
    <source>
        <dbReference type="SAM" id="MobiDB-lite"/>
    </source>
</evidence>
<protein>
    <submittedName>
        <fullName evidence="12">Anthrax toxin receptor-like</fullName>
    </submittedName>
</protein>
<gene>
    <name evidence="12" type="ORF">SUZIE_151160</name>
</gene>
<dbReference type="Pfam" id="PF05587">
    <property type="entry name" value="Anth_Ig"/>
    <property type="match status" value="1"/>
</dbReference>
<evidence type="ECO:0000259" key="11">
    <source>
        <dbReference type="Pfam" id="PF05587"/>
    </source>
</evidence>
<keyword evidence="7" id="KW-0472">Membrane</keyword>
<reference evidence="12" key="1">
    <citation type="submission" date="2020-03" db="EMBL/GenBank/DDBJ databases">
        <title>Studies in the Genomics of Life Span.</title>
        <authorList>
            <person name="Glass D."/>
        </authorList>
    </citation>
    <scope>NUCLEOTIDE SEQUENCE</scope>
    <source>
        <strain evidence="12">SUZIE</strain>
        <tissue evidence="12">Muscle</tissue>
    </source>
</reference>
<dbReference type="PANTHER" id="PTHR16059">
    <property type="entry name" value="ANTHRAX TOXIN RECEPTOR"/>
    <property type="match status" value="1"/>
</dbReference>
<keyword evidence="13" id="KW-1185">Reference proteome</keyword>
<evidence type="ECO:0000256" key="6">
    <source>
        <dbReference type="ARBA" id="ARBA00022989"/>
    </source>
</evidence>
<organism evidence="12 13">
    <name type="scientific">Sciurus carolinensis</name>
    <name type="common">Eastern gray squirrel</name>
    <dbReference type="NCBI Taxonomy" id="30640"/>
    <lineage>
        <taxon>Eukaryota</taxon>
        <taxon>Metazoa</taxon>
        <taxon>Chordata</taxon>
        <taxon>Craniata</taxon>
        <taxon>Vertebrata</taxon>
        <taxon>Euteleostomi</taxon>
        <taxon>Mammalia</taxon>
        <taxon>Eutheria</taxon>
        <taxon>Euarchontoglires</taxon>
        <taxon>Glires</taxon>
        <taxon>Rodentia</taxon>
        <taxon>Sciuromorpha</taxon>
        <taxon>Sciuridae</taxon>
        <taxon>Sciurinae</taxon>
        <taxon>Sciurini</taxon>
        <taxon>Sciurus</taxon>
    </lineage>
</organism>
<dbReference type="Proteomes" id="UP001166674">
    <property type="component" value="Unassembled WGS sequence"/>
</dbReference>
<evidence type="ECO:0000256" key="2">
    <source>
        <dbReference type="ARBA" id="ARBA00008095"/>
    </source>
</evidence>
<evidence type="ECO:0000313" key="13">
    <source>
        <dbReference type="Proteomes" id="UP001166674"/>
    </source>
</evidence>
<feature type="domain" description="VWFA" evidence="10">
    <location>
        <begin position="65"/>
        <end position="211"/>
    </location>
</feature>
<name>A0AA41MW01_SCICA</name>
<feature type="compositionally biased region" description="Basic residues" evidence="8">
    <location>
        <begin position="487"/>
        <end position="500"/>
    </location>
</feature>
<evidence type="ECO:0000256" key="7">
    <source>
        <dbReference type="ARBA" id="ARBA00023136"/>
    </source>
</evidence>
<dbReference type="PANTHER" id="PTHR16059:SF16">
    <property type="entry name" value="ANTHRAX TOXIN RECEPTOR-LIKE"/>
    <property type="match status" value="1"/>
</dbReference>
<dbReference type="InterPro" id="IPR036465">
    <property type="entry name" value="vWFA_dom_sf"/>
</dbReference>
<comment type="caution">
    <text evidence="12">The sequence shown here is derived from an EMBL/GenBank/DDBJ whole genome shotgun (WGS) entry which is preliminary data.</text>
</comment>
<dbReference type="GO" id="GO:0004888">
    <property type="term" value="F:transmembrane signaling receptor activity"/>
    <property type="evidence" value="ECO:0007669"/>
    <property type="project" value="TreeGrafter"/>
</dbReference>
<evidence type="ECO:0000256" key="4">
    <source>
        <dbReference type="ARBA" id="ARBA00022723"/>
    </source>
</evidence>
<dbReference type="SUPFAM" id="SSF53300">
    <property type="entry name" value="vWA-like"/>
    <property type="match status" value="1"/>
</dbReference>
<dbReference type="InterPro" id="IPR002035">
    <property type="entry name" value="VWF_A"/>
</dbReference>
<feature type="region of interest" description="Disordered" evidence="8">
    <location>
        <begin position="313"/>
        <end position="333"/>
    </location>
</feature>
<dbReference type="FunFam" id="3.40.50.410:FF:000024">
    <property type="entry name" value="Anthrax toxin receptor"/>
    <property type="match status" value="1"/>
</dbReference>
<evidence type="ECO:0000256" key="5">
    <source>
        <dbReference type="ARBA" id="ARBA00022729"/>
    </source>
</evidence>
<dbReference type="Pfam" id="PF00092">
    <property type="entry name" value="VWA"/>
    <property type="match status" value="1"/>
</dbReference>
<evidence type="ECO:0000256" key="1">
    <source>
        <dbReference type="ARBA" id="ARBA00004479"/>
    </source>
</evidence>
<feature type="chain" id="PRO_5041348926" evidence="9">
    <location>
        <begin position="27"/>
        <end position="500"/>
    </location>
</feature>
<evidence type="ECO:0000256" key="3">
    <source>
        <dbReference type="ARBA" id="ARBA00022692"/>
    </source>
</evidence>
<dbReference type="GO" id="GO:0046872">
    <property type="term" value="F:metal ion binding"/>
    <property type="evidence" value="ECO:0007669"/>
    <property type="project" value="UniProtKB-KW"/>
</dbReference>
<keyword evidence="5 9" id="KW-0732">Signal</keyword>
<dbReference type="Gene3D" id="3.40.50.410">
    <property type="entry name" value="von Willebrand factor, type A domain"/>
    <property type="match status" value="1"/>
</dbReference>
<dbReference type="GO" id="GO:0005886">
    <property type="term" value="C:plasma membrane"/>
    <property type="evidence" value="ECO:0007669"/>
    <property type="project" value="TreeGrafter"/>
</dbReference>